<organism evidence="2">
    <name type="scientific">Albugo laibachii Nc14</name>
    <dbReference type="NCBI Taxonomy" id="890382"/>
    <lineage>
        <taxon>Eukaryota</taxon>
        <taxon>Sar</taxon>
        <taxon>Stramenopiles</taxon>
        <taxon>Oomycota</taxon>
        <taxon>Peronosporomycetes</taxon>
        <taxon>Albuginales</taxon>
        <taxon>Albuginaceae</taxon>
        <taxon>Albugo</taxon>
    </lineage>
</organism>
<reference evidence="2" key="2">
    <citation type="submission" date="2011-02" db="EMBL/GenBank/DDBJ databases">
        <authorList>
            <person name="MacLean D."/>
        </authorList>
    </citation>
    <scope>NUCLEOTIDE SEQUENCE</scope>
</reference>
<keyword evidence="1" id="KW-0812">Transmembrane</keyword>
<reference evidence="2" key="1">
    <citation type="journal article" date="2011" name="PLoS Biol.">
        <title>Gene gain and loss during evolution of obligate parasitism in the white rust pathogen of Arabidopsis thaliana.</title>
        <authorList>
            <person name="Kemen E."/>
            <person name="Gardiner A."/>
            <person name="Schultz-Larsen T."/>
            <person name="Kemen A.C."/>
            <person name="Balmuth A.L."/>
            <person name="Robert-Seilaniantz A."/>
            <person name="Bailey K."/>
            <person name="Holub E."/>
            <person name="Studholme D.J."/>
            <person name="Maclean D."/>
            <person name="Jones J.D."/>
        </authorList>
    </citation>
    <scope>NUCLEOTIDE SEQUENCE</scope>
</reference>
<dbReference type="EMBL" id="FR824484">
    <property type="protein sequence ID" value="CCA27004.1"/>
    <property type="molecule type" value="Genomic_DNA"/>
</dbReference>
<name>F0WZS7_9STRA</name>
<feature type="transmembrane region" description="Helical" evidence="1">
    <location>
        <begin position="20"/>
        <end position="41"/>
    </location>
</feature>
<evidence type="ECO:0000256" key="1">
    <source>
        <dbReference type="SAM" id="Phobius"/>
    </source>
</evidence>
<dbReference type="AlphaFoldDB" id="F0WZS7"/>
<protein>
    <submittedName>
        <fullName evidence="2">AlNc14C441G11668 protein</fullName>
    </submittedName>
</protein>
<accession>F0WZS7</accession>
<sequence>MSLSLPTSIFGTDFGTGLNTLIAGLIAVHVAVLIFWLTRALQENKRSIKKSSMSKKRQ</sequence>
<gene>
    <name evidence="2" type="primary">AlNc14C441G11668</name>
    <name evidence="2" type="ORF">ALNC14_131480</name>
</gene>
<dbReference type="HOGENOM" id="CLU_211186_0_0_1"/>
<proteinExistence type="predicted"/>
<keyword evidence="1" id="KW-0472">Membrane</keyword>
<evidence type="ECO:0000313" key="2">
    <source>
        <dbReference type="EMBL" id="CCA27004.1"/>
    </source>
</evidence>
<keyword evidence="1" id="KW-1133">Transmembrane helix</keyword>